<comment type="caution">
    <text evidence="2">The sequence shown here is derived from an EMBL/GenBank/DDBJ whole genome shotgun (WGS) entry which is preliminary data.</text>
</comment>
<sequence length="242" mass="26714">MARELMIVGDRQEAFPHLPQLLAITHARVQGCRYADWAAIGELTELVSLEVIDWLAADLEPLRALTKLEEVNLFGVRPECRSVNDLLEIPTLRVARLSKYPAAPGRDLVPGAVGADAQSRGSSGSDSRASTAKPPGAFAYGHTGEDGQWFTDHARAVLSPESCARARRKYARPRWWSQTAPRHVVRSGLVAEDLVVDEPDLHGVRVRHAAGDRDPHVRLAGDHAACWFGRPQFSETWDVRYG</sequence>
<dbReference type="RefSeq" id="WP_378589451.1">
    <property type="nucleotide sequence ID" value="NZ_JBHSKD010000008.1"/>
</dbReference>
<accession>A0ABW0BHY5</accession>
<evidence type="ECO:0000313" key="3">
    <source>
        <dbReference type="Proteomes" id="UP001596087"/>
    </source>
</evidence>
<dbReference type="EMBL" id="JBHSKD010000008">
    <property type="protein sequence ID" value="MFC5176855.1"/>
    <property type="molecule type" value="Genomic_DNA"/>
</dbReference>
<keyword evidence="3" id="KW-1185">Reference proteome</keyword>
<evidence type="ECO:0000313" key="2">
    <source>
        <dbReference type="EMBL" id="MFC5176855.1"/>
    </source>
</evidence>
<evidence type="ECO:0008006" key="4">
    <source>
        <dbReference type="Google" id="ProtNLM"/>
    </source>
</evidence>
<organism evidence="2 3">
    <name type="scientific">Nocardioides taihuensis</name>
    <dbReference type="NCBI Taxonomy" id="1835606"/>
    <lineage>
        <taxon>Bacteria</taxon>
        <taxon>Bacillati</taxon>
        <taxon>Actinomycetota</taxon>
        <taxon>Actinomycetes</taxon>
        <taxon>Propionibacteriales</taxon>
        <taxon>Nocardioidaceae</taxon>
        <taxon>Nocardioides</taxon>
    </lineage>
</organism>
<gene>
    <name evidence="2" type="ORF">ACFPGP_09240</name>
</gene>
<protein>
    <recommendedName>
        <fullName evidence="4">Leucine-rich repeat domain-containing protein</fullName>
    </recommendedName>
</protein>
<dbReference type="Proteomes" id="UP001596087">
    <property type="component" value="Unassembled WGS sequence"/>
</dbReference>
<proteinExistence type="predicted"/>
<evidence type="ECO:0000256" key="1">
    <source>
        <dbReference type="SAM" id="MobiDB-lite"/>
    </source>
</evidence>
<feature type="region of interest" description="Disordered" evidence="1">
    <location>
        <begin position="108"/>
        <end position="138"/>
    </location>
</feature>
<reference evidence="3" key="1">
    <citation type="journal article" date="2019" name="Int. J. Syst. Evol. Microbiol.">
        <title>The Global Catalogue of Microorganisms (GCM) 10K type strain sequencing project: providing services to taxonomists for standard genome sequencing and annotation.</title>
        <authorList>
            <consortium name="The Broad Institute Genomics Platform"/>
            <consortium name="The Broad Institute Genome Sequencing Center for Infectious Disease"/>
            <person name="Wu L."/>
            <person name="Ma J."/>
        </authorList>
    </citation>
    <scope>NUCLEOTIDE SEQUENCE [LARGE SCALE GENOMIC DNA]</scope>
    <source>
        <strain evidence="3">DFY41</strain>
    </source>
</reference>
<feature type="compositionally biased region" description="Low complexity" evidence="1">
    <location>
        <begin position="114"/>
        <end position="130"/>
    </location>
</feature>
<name>A0ABW0BHY5_9ACTN</name>